<dbReference type="EMBL" id="JAMPKM010000041">
    <property type="protein sequence ID" value="MEP0820723.1"/>
    <property type="molecule type" value="Genomic_DNA"/>
</dbReference>
<organism evidence="2 3">
    <name type="scientific">Trichocoleus desertorum GB2-A4</name>
    <dbReference type="NCBI Taxonomy" id="2933944"/>
    <lineage>
        <taxon>Bacteria</taxon>
        <taxon>Bacillati</taxon>
        <taxon>Cyanobacteriota</taxon>
        <taxon>Cyanophyceae</taxon>
        <taxon>Leptolyngbyales</taxon>
        <taxon>Trichocoleusaceae</taxon>
        <taxon>Trichocoleus</taxon>
    </lineage>
</organism>
<dbReference type="Proteomes" id="UP001464891">
    <property type="component" value="Unassembled WGS sequence"/>
</dbReference>
<comment type="caution">
    <text evidence="2">The sequence shown here is derived from an EMBL/GenBank/DDBJ whole genome shotgun (WGS) entry which is preliminary data.</text>
</comment>
<accession>A0ABV0JG18</accession>
<evidence type="ECO:0000313" key="3">
    <source>
        <dbReference type="Proteomes" id="UP001464891"/>
    </source>
</evidence>
<keyword evidence="3" id="KW-1185">Reference proteome</keyword>
<evidence type="ECO:0000313" key="2">
    <source>
        <dbReference type="EMBL" id="MEP0820723.1"/>
    </source>
</evidence>
<gene>
    <name evidence="2" type="ORF">NC998_26900</name>
</gene>
<name>A0ABV0JG18_9CYAN</name>
<feature type="compositionally biased region" description="Low complexity" evidence="1">
    <location>
        <begin position="8"/>
        <end position="26"/>
    </location>
</feature>
<dbReference type="RefSeq" id="WP_190441922.1">
    <property type="nucleotide sequence ID" value="NZ_JAMPKM010000041.1"/>
</dbReference>
<sequence length="112" mass="12489">MATKAPTRPQQRHSSQQRDSSSRQSRTWQNLTDRRKLRHIESTLDKAITQALQEGGVGSHEEFKAYVESCSEDRSRLPSLLSSVRVVAMMMKFEATASISPATLAKELAASI</sequence>
<evidence type="ECO:0000256" key="1">
    <source>
        <dbReference type="SAM" id="MobiDB-lite"/>
    </source>
</evidence>
<feature type="region of interest" description="Disordered" evidence="1">
    <location>
        <begin position="1"/>
        <end position="34"/>
    </location>
</feature>
<proteinExistence type="predicted"/>
<reference evidence="2 3" key="1">
    <citation type="submission" date="2022-04" db="EMBL/GenBank/DDBJ databases">
        <title>Positive selection, recombination, and allopatry shape intraspecific diversity of widespread and dominant cyanobacteria.</title>
        <authorList>
            <person name="Wei J."/>
            <person name="Shu W."/>
            <person name="Hu C."/>
        </authorList>
    </citation>
    <scope>NUCLEOTIDE SEQUENCE [LARGE SCALE GENOMIC DNA]</scope>
    <source>
        <strain evidence="2 3">GB2-A4</strain>
    </source>
</reference>
<protein>
    <submittedName>
        <fullName evidence="2">Uncharacterized protein</fullName>
    </submittedName>
</protein>